<dbReference type="Pfam" id="PF00534">
    <property type="entry name" value="Glycos_transf_1"/>
    <property type="match status" value="1"/>
</dbReference>
<evidence type="ECO:0000259" key="1">
    <source>
        <dbReference type="Pfam" id="PF00534"/>
    </source>
</evidence>
<accession>A0A1G2BH82</accession>
<dbReference type="SUPFAM" id="SSF53756">
    <property type="entry name" value="UDP-Glycosyltransferase/glycogen phosphorylase"/>
    <property type="match status" value="1"/>
</dbReference>
<dbReference type="EMBL" id="MHKK01000061">
    <property type="protein sequence ID" value="OGY88573.1"/>
    <property type="molecule type" value="Genomic_DNA"/>
</dbReference>
<comment type="caution">
    <text evidence="3">The sequence shown here is derived from an EMBL/GenBank/DDBJ whole genome shotgun (WGS) entry which is preliminary data.</text>
</comment>
<name>A0A1G2BH82_9BACT</name>
<dbReference type="PANTHER" id="PTHR12526">
    <property type="entry name" value="GLYCOSYLTRANSFERASE"/>
    <property type="match status" value="1"/>
</dbReference>
<dbReference type="CDD" id="cd03802">
    <property type="entry name" value="GT4_AviGT4-like"/>
    <property type="match status" value="1"/>
</dbReference>
<sequence>MKVALLAPLWKKIPPEKYGGSELVIANLAKGLVAQGHDVTTFACGGSVVAGTLVPVIPKPMYDLVGGFDWNGIKQYEFLSFFELAKQSKEFDIIHNHMGLHPIAFAPLLPIPMVTTLHSSLPPDFPYLAEAFREFPFVSISDAQRTLAPGLNYVETVHHGIDINAFTPRLEGTGKGFAFIGTLSRNKGVDIAIRTAKALGMPLVIAGEVRESDKGFQDKEVFPFVDGKDIRFVGEVSHEEKNRILRESDALLFPSRWNEAFGLVMVEALACGTPVVALGNGAVPEILRDRVTGFVTDAEKQFLEAAKKIPSISRSACLAEAERRFDLSVMAKKYVEVYQSLIANR</sequence>
<proteinExistence type="predicted"/>
<dbReference type="InterPro" id="IPR001296">
    <property type="entry name" value="Glyco_trans_1"/>
</dbReference>
<dbReference type="Gene3D" id="3.40.50.2000">
    <property type="entry name" value="Glycogen Phosphorylase B"/>
    <property type="match status" value="2"/>
</dbReference>
<evidence type="ECO:0000313" key="3">
    <source>
        <dbReference type="EMBL" id="OGY88573.1"/>
    </source>
</evidence>
<dbReference type="Pfam" id="PF13439">
    <property type="entry name" value="Glyco_transf_4"/>
    <property type="match status" value="1"/>
</dbReference>
<gene>
    <name evidence="3" type="ORF">A2677_01330</name>
</gene>
<feature type="domain" description="Glycosyl transferase family 1" evidence="1">
    <location>
        <begin position="171"/>
        <end position="312"/>
    </location>
</feature>
<organism evidence="3 4">
    <name type="scientific">Candidatus Komeilibacteria bacterium RIFCSPHIGHO2_01_FULL_52_14</name>
    <dbReference type="NCBI Taxonomy" id="1798549"/>
    <lineage>
        <taxon>Bacteria</taxon>
        <taxon>Candidatus Komeiliibacteriota</taxon>
    </lineage>
</organism>
<evidence type="ECO:0000313" key="4">
    <source>
        <dbReference type="Proteomes" id="UP000177817"/>
    </source>
</evidence>
<dbReference type="AlphaFoldDB" id="A0A1G2BH82"/>
<evidence type="ECO:0000259" key="2">
    <source>
        <dbReference type="Pfam" id="PF13439"/>
    </source>
</evidence>
<dbReference type="Proteomes" id="UP000177817">
    <property type="component" value="Unassembled WGS sequence"/>
</dbReference>
<reference evidence="3 4" key="1">
    <citation type="journal article" date="2016" name="Nat. Commun.">
        <title>Thousands of microbial genomes shed light on interconnected biogeochemical processes in an aquifer system.</title>
        <authorList>
            <person name="Anantharaman K."/>
            <person name="Brown C.T."/>
            <person name="Hug L.A."/>
            <person name="Sharon I."/>
            <person name="Castelle C.J."/>
            <person name="Probst A.J."/>
            <person name="Thomas B.C."/>
            <person name="Singh A."/>
            <person name="Wilkins M.J."/>
            <person name="Karaoz U."/>
            <person name="Brodie E.L."/>
            <person name="Williams K.H."/>
            <person name="Hubbard S.S."/>
            <person name="Banfield J.F."/>
        </authorList>
    </citation>
    <scope>NUCLEOTIDE SEQUENCE [LARGE SCALE GENOMIC DNA]</scope>
</reference>
<dbReference type="PANTHER" id="PTHR12526:SF595">
    <property type="entry name" value="BLL5217 PROTEIN"/>
    <property type="match status" value="1"/>
</dbReference>
<protein>
    <recommendedName>
        <fullName evidence="5">Glycosyl transferase</fullName>
    </recommendedName>
</protein>
<feature type="domain" description="Glycosyltransferase subfamily 4-like N-terminal" evidence="2">
    <location>
        <begin position="18"/>
        <end position="132"/>
    </location>
</feature>
<dbReference type="InterPro" id="IPR028098">
    <property type="entry name" value="Glyco_trans_4-like_N"/>
</dbReference>
<evidence type="ECO:0008006" key="5">
    <source>
        <dbReference type="Google" id="ProtNLM"/>
    </source>
</evidence>
<dbReference type="GO" id="GO:0016757">
    <property type="term" value="F:glycosyltransferase activity"/>
    <property type="evidence" value="ECO:0007669"/>
    <property type="project" value="InterPro"/>
</dbReference>